<name>A0A699H249_TANCI</name>
<dbReference type="EMBL" id="BKCJ010092577">
    <property type="protein sequence ID" value="GEX15771.1"/>
    <property type="molecule type" value="Genomic_DNA"/>
</dbReference>
<feature type="region of interest" description="Disordered" evidence="1">
    <location>
        <begin position="1"/>
        <end position="21"/>
    </location>
</feature>
<protein>
    <submittedName>
        <fullName evidence="2">Uncharacterized protein</fullName>
    </submittedName>
</protein>
<reference evidence="2" key="1">
    <citation type="journal article" date="2019" name="Sci. Rep.">
        <title>Draft genome of Tanacetum cinerariifolium, the natural source of mosquito coil.</title>
        <authorList>
            <person name="Yamashiro T."/>
            <person name="Shiraishi A."/>
            <person name="Satake H."/>
            <person name="Nakayama K."/>
        </authorList>
    </citation>
    <scope>NUCLEOTIDE SEQUENCE</scope>
</reference>
<evidence type="ECO:0000256" key="1">
    <source>
        <dbReference type="SAM" id="MobiDB-lite"/>
    </source>
</evidence>
<accession>A0A699H249</accession>
<dbReference type="InterPro" id="IPR007493">
    <property type="entry name" value="DUF538"/>
</dbReference>
<proteinExistence type="predicted"/>
<dbReference type="AlphaFoldDB" id="A0A699H249"/>
<sequence>MSSQMIESHRETAETHTGEDICKQKTQSLLTKYNLPKGLIPMTDVTEVGHNTTTGFVWVRRKKKSQHLFSEIGRKVSYDVEVTAFVEEGRMRNLTGVKSKELLIWVGISDIFVGDHNNGKITFVFFEGISSTTTTGCFQLFINLHFGLFSLFAFDKLSL</sequence>
<gene>
    <name evidence="2" type="ORF">Tci_287746</name>
</gene>
<dbReference type="PANTHER" id="PTHR31676">
    <property type="entry name" value="T31J12.3 PROTEIN-RELATED"/>
    <property type="match status" value="1"/>
</dbReference>
<feature type="compositionally biased region" description="Basic and acidic residues" evidence="1">
    <location>
        <begin position="7"/>
        <end position="21"/>
    </location>
</feature>
<dbReference type="SUPFAM" id="SSF141562">
    <property type="entry name" value="At5g01610-like"/>
    <property type="match status" value="1"/>
</dbReference>
<organism evidence="2">
    <name type="scientific">Tanacetum cinerariifolium</name>
    <name type="common">Dalmatian daisy</name>
    <name type="synonym">Chrysanthemum cinerariifolium</name>
    <dbReference type="NCBI Taxonomy" id="118510"/>
    <lineage>
        <taxon>Eukaryota</taxon>
        <taxon>Viridiplantae</taxon>
        <taxon>Streptophyta</taxon>
        <taxon>Embryophyta</taxon>
        <taxon>Tracheophyta</taxon>
        <taxon>Spermatophyta</taxon>
        <taxon>Magnoliopsida</taxon>
        <taxon>eudicotyledons</taxon>
        <taxon>Gunneridae</taxon>
        <taxon>Pentapetalae</taxon>
        <taxon>asterids</taxon>
        <taxon>campanulids</taxon>
        <taxon>Asterales</taxon>
        <taxon>Asteraceae</taxon>
        <taxon>Asteroideae</taxon>
        <taxon>Anthemideae</taxon>
        <taxon>Anthemidinae</taxon>
        <taxon>Tanacetum</taxon>
    </lineage>
</organism>
<evidence type="ECO:0000313" key="2">
    <source>
        <dbReference type="EMBL" id="GEX15771.1"/>
    </source>
</evidence>
<dbReference type="Pfam" id="PF04398">
    <property type="entry name" value="DUF538"/>
    <property type="match status" value="1"/>
</dbReference>
<dbReference type="PANTHER" id="PTHR31676:SF7">
    <property type="entry name" value="DUF538 DOMAIN-CONTAINING PROTEIN"/>
    <property type="match status" value="1"/>
</dbReference>
<comment type="caution">
    <text evidence="2">The sequence shown here is derived from an EMBL/GenBank/DDBJ whole genome shotgun (WGS) entry which is preliminary data.</text>
</comment>
<dbReference type="Gene3D" id="2.30.240.10">
    <property type="entry name" value="At5g01610-like"/>
    <property type="match status" value="1"/>
</dbReference>
<dbReference type="InterPro" id="IPR036758">
    <property type="entry name" value="At5g01610-like"/>
</dbReference>